<feature type="region of interest" description="Disordered" evidence="1">
    <location>
        <begin position="174"/>
        <end position="219"/>
    </location>
</feature>
<comment type="caution">
    <text evidence="3">The sequence shown here is derived from an EMBL/GenBank/DDBJ whole genome shotgun (WGS) entry which is preliminary data.</text>
</comment>
<evidence type="ECO:0000256" key="1">
    <source>
        <dbReference type="SAM" id="MobiDB-lite"/>
    </source>
</evidence>
<keyword evidence="4" id="KW-1185">Reference proteome</keyword>
<dbReference type="InterPro" id="IPR013860">
    <property type="entry name" value="AreA_GATA"/>
</dbReference>
<feature type="compositionally biased region" description="Low complexity" evidence="1">
    <location>
        <begin position="390"/>
        <end position="410"/>
    </location>
</feature>
<feature type="domain" description="Nitrogen regulatory protein areA GATA-like" evidence="2">
    <location>
        <begin position="243"/>
        <end position="270"/>
    </location>
</feature>
<dbReference type="Proteomes" id="UP000720189">
    <property type="component" value="Unassembled WGS sequence"/>
</dbReference>
<dbReference type="EMBL" id="JAGMUX010000037">
    <property type="protein sequence ID" value="KAH7205481.1"/>
    <property type="molecule type" value="Genomic_DNA"/>
</dbReference>
<feature type="region of interest" description="Disordered" evidence="1">
    <location>
        <begin position="381"/>
        <end position="416"/>
    </location>
</feature>
<gene>
    <name evidence="3" type="ORF">BKA55DRAFT_600313</name>
</gene>
<dbReference type="RefSeq" id="XP_046041074.1">
    <property type="nucleotide sequence ID" value="XM_046196508.1"/>
</dbReference>
<dbReference type="PANTHER" id="PTHR28051">
    <property type="entry name" value="PROTEIN MTL1-RELATED"/>
    <property type="match status" value="1"/>
</dbReference>
<sequence>MTDCQDEEGHFTVKWHLAESVIHDVTLSLSWRSYSSLFFNLDCHGPLLTQRHAQTAALPSSKGSSYFIFSKIDECQSPWRLAGRTTTSLSRADPRSDPCYQSLEHPDPAPSSASSPSPIHRESRDMSCSSTPARYISTLSDYDEGIHLIESSAERAWLPQFLKDGFFAPRDDGLERRPDLKADDSCSASSVDNDKPADTSTGGSPELGEIHEHAEDDTAINAQPWRNVDYLSHEWKEEDIWSSWKYITSRRGEHPNSTRLENACWRTWIKYKNNLKTVSPETLNWLKDSDVSWLYGPVQPGASKIYCTQTGLSGASLLPPNSLVNNNRKPILKKRSISDIMLQRPLSISSLPQQVTPVAQARQNDSRRLKELSSDRAATRDHTMFPFPSTPMSCDTSSMTSSMLPSSASTGVSSPGVERKHIHFNYKVEQCIAVEVKDDDDDGDISTDADSEDGIRMKLDWPRKSAKEGNSLLSDGKTIAMLPSTTLKHREHILDVPEKAICYTSSTLHSHLVLPFSAQETSRPPKASDRFSEDLMAAYTDLAWYSSGGFEEHRPHRITSTDSLTAEPAGMFMPYGEAVTSSSKGMFCRIIDTVNTARDMVYVIWNSGWR</sequence>
<feature type="region of interest" description="Disordered" evidence="1">
    <location>
        <begin position="86"/>
        <end position="130"/>
    </location>
</feature>
<dbReference type="InterPro" id="IPR052292">
    <property type="entry name" value="Glucose_repression_reg"/>
</dbReference>
<reference evidence="3" key="1">
    <citation type="journal article" date="2021" name="Nat. Commun.">
        <title>Genetic determinants of endophytism in the Arabidopsis root mycobiome.</title>
        <authorList>
            <person name="Mesny F."/>
            <person name="Miyauchi S."/>
            <person name="Thiergart T."/>
            <person name="Pickel B."/>
            <person name="Atanasova L."/>
            <person name="Karlsson M."/>
            <person name="Huettel B."/>
            <person name="Barry K.W."/>
            <person name="Haridas S."/>
            <person name="Chen C."/>
            <person name="Bauer D."/>
            <person name="Andreopoulos W."/>
            <person name="Pangilinan J."/>
            <person name="LaButti K."/>
            <person name="Riley R."/>
            <person name="Lipzen A."/>
            <person name="Clum A."/>
            <person name="Drula E."/>
            <person name="Henrissat B."/>
            <person name="Kohler A."/>
            <person name="Grigoriev I.V."/>
            <person name="Martin F.M."/>
            <person name="Hacquard S."/>
        </authorList>
    </citation>
    <scope>NUCLEOTIDE SEQUENCE</scope>
    <source>
        <strain evidence="3">MPI-CAGE-AT-0023</strain>
    </source>
</reference>
<dbReference type="GeneID" id="70226462"/>
<name>A0A9P9FWQ0_FUSRE</name>
<evidence type="ECO:0000259" key="2">
    <source>
        <dbReference type="Pfam" id="PF08550"/>
    </source>
</evidence>
<dbReference type="Pfam" id="PF08550">
    <property type="entry name" value="GATA_AreA"/>
    <property type="match status" value="1"/>
</dbReference>
<dbReference type="AlphaFoldDB" id="A0A9P9FWQ0"/>
<dbReference type="PANTHER" id="PTHR28051:SF1">
    <property type="entry name" value="PROTEIN MTL1-RELATED"/>
    <property type="match status" value="1"/>
</dbReference>
<evidence type="ECO:0000313" key="4">
    <source>
        <dbReference type="Proteomes" id="UP000720189"/>
    </source>
</evidence>
<dbReference type="GO" id="GO:0005773">
    <property type="term" value="C:vacuole"/>
    <property type="evidence" value="ECO:0007669"/>
    <property type="project" value="GOC"/>
</dbReference>
<accession>A0A9P9FWQ0</accession>
<evidence type="ECO:0000313" key="3">
    <source>
        <dbReference type="EMBL" id="KAH7205481.1"/>
    </source>
</evidence>
<organism evidence="3 4">
    <name type="scientific">Fusarium redolens</name>
    <dbReference type="NCBI Taxonomy" id="48865"/>
    <lineage>
        <taxon>Eukaryota</taxon>
        <taxon>Fungi</taxon>
        <taxon>Dikarya</taxon>
        <taxon>Ascomycota</taxon>
        <taxon>Pezizomycotina</taxon>
        <taxon>Sordariomycetes</taxon>
        <taxon>Hypocreomycetidae</taxon>
        <taxon>Hypocreales</taxon>
        <taxon>Nectriaceae</taxon>
        <taxon>Fusarium</taxon>
        <taxon>Fusarium redolens species complex</taxon>
    </lineage>
</organism>
<dbReference type="OrthoDB" id="5563539at2759"/>
<dbReference type="GO" id="GO:0042149">
    <property type="term" value="P:cellular response to glucose starvation"/>
    <property type="evidence" value="ECO:0007669"/>
    <property type="project" value="TreeGrafter"/>
</dbReference>
<dbReference type="GO" id="GO:0007039">
    <property type="term" value="P:protein catabolic process in the vacuole"/>
    <property type="evidence" value="ECO:0007669"/>
    <property type="project" value="TreeGrafter"/>
</dbReference>
<feature type="compositionally biased region" description="Basic and acidic residues" evidence="1">
    <location>
        <begin position="174"/>
        <end position="184"/>
    </location>
</feature>
<proteinExistence type="predicted"/>
<protein>
    <recommendedName>
        <fullName evidence="2">Nitrogen regulatory protein areA GATA-like domain-containing protein</fullName>
    </recommendedName>
</protein>